<gene>
    <name evidence="3" type="ORF">CCMP2556_LOCUS30194</name>
</gene>
<feature type="domain" description="FHA" evidence="2">
    <location>
        <begin position="37"/>
        <end position="98"/>
    </location>
</feature>
<dbReference type="PANTHER" id="PTHR16161:SF0">
    <property type="entry name" value="TRANSCRIPTIONAL PROTEIN SWT1"/>
    <property type="match status" value="1"/>
</dbReference>
<evidence type="ECO:0000259" key="2">
    <source>
        <dbReference type="PROSITE" id="PS50006"/>
    </source>
</evidence>
<dbReference type="Pfam" id="PF00498">
    <property type="entry name" value="FHA"/>
    <property type="match status" value="1"/>
</dbReference>
<comment type="caution">
    <text evidence="3">The sequence shown here is derived from an EMBL/GenBank/DDBJ whole genome shotgun (WGS) entry which is preliminary data.</text>
</comment>
<dbReference type="EMBL" id="CAXAMN010021607">
    <property type="protein sequence ID" value="CAK9061419.1"/>
    <property type="molecule type" value="Genomic_DNA"/>
</dbReference>
<evidence type="ECO:0000256" key="1">
    <source>
        <dbReference type="SAM" id="MobiDB-lite"/>
    </source>
</evidence>
<feature type="region of interest" description="Disordered" evidence="1">
    <location>
        <begin position="188"/>
        <end position="239"/>
    </location>
</feature>
<dbReference type="SMART" id="SM00670">
    <property type="entry name" value="PINc"/>
    <property type="match status" value="1"/>
</dbReference>
<feature type="compositionally biased region" description="Basic and acidic residues" evidence="1">
    <location>
        <begin position="221"/>
        <end position="235"/>
    </location>
</feature>
<feature type="compositionally biased region" description="Acidic residues" evidence="1">
    <location>
        <begin position="199"/>
        <end position="220"/>
    </location>
</feature>
<name>A0ABP0NG99_9DINO</name>
<dbReference type="InterPro" id="IPR029060">
    <property type="entry name" value="PIN-like_dom_sf"/>
</dbReference>
<dbReference type="InterPro" id="IPR000253">
    <property type="entry name" value="FHA_dom"/>
</dbReference>
<dbReference type="InterPro" id="IPR052626">
    <property type="entry name" value="SWT1_Regulator"/>
</dbReference>
<dbReference type="PANTHER" id="PTHR16161">
    <property type="entry name" value="TRANSCRIPTIONAL PROTEIN SWT1"/>
    <property type="match status" value="1"/>
</dbReference>
<accession>A0ABP0NG99</accession>
<dbReference type="Pfam" id="PF13638">
    <property type="entry name" value="PIN_4"/>
    <property type="match status" value="1"/>
</dbReference>
<dbReference type="PROSITE" id="PS50006">
    <property type="entry name" value="FHA_DOMAIN"/>
    <property type="match status" value="1"/>
</dbReference>
<organism evidence="3 4">
    <name type="scientific">Durusdinium trenchii</name>
    <dbReference type="NCBI Taxonomy" id="1381693"/>
    <lineage>
        <taxon>Eukaryota</taxon>
        <taxon>Sar</taxon>
        <taxon>Alveolata</taxon>
        <taxon>Dinophyceae</taxon>
        <taxon>Suessiales</taxon>
        <taxon>Symbiodiniaceae</taxon>
        <taxon>Durusdinium</taxon>
    </lineage>
</organism>
<evidence type="ECO:0000313" key="4">
    <source>
        <dbReference type="Proteomes" id="UP001642484"/>
    </source>
</evidence>
<dbReference type="CDD" id="cd00060">
    <property type="entry name" value="FHA"/>
    <property type="match status" value="1"/>
</dbReference>
<dbReference type="SUPFAM" id="SSF49879">
    <property type="entry name" value="SMAD/FHA domain"/>
    <property type="match status" value="1"/>
</dbReference>
<protein>
    <recommendedName>
        <fullName evidence="2">FHA domain-containing protein</fullName>
    </recommendedName>
</protein>
<sequence>MAQTDHEFLELCLEPLWQGSSSADQYASCFSSSTGAILLGRGGCEPPEPKWKINLALGSRRHCWFQHSSDLESGGPGGHHVRVVDVSRGGTFVNGKPVSRTKGTALFDGDVLSLVNARPATSDEDFRAWNVRIKSSRMTYAGSSVPELPQSELVSSGQRERISFQIARPEVQRTFNASGYTAEAREFLSQLPLRRQDSEDTSEPEPEEATEEPEEAPEEAPDAHEDQEKELRDADGQDVQVAETTELIAQLQLDAVDTSAEGQTDYPEQYAIIDTNQLLEHLDAVNSILENICGVNIIVPVVVLHELDRISKQSDSRATAARCARSFLERFISGKRCSAGHEASTISLQKMAESLSEPIRGVRGNNDDQILACAVYFATAVASQRTEVFTEDRGLSVKLRGRDVPTESVNACLTRGLGSRLA</sequence>
<dbReference type="Gene3D" id="3.40.50.1010">
    <property type="entry name" value="5'-nuclease"/>
    <property type="match status" value="1"/>
</dbReference>
<proteinExistence type="predicted"/>
<dbReference type="InterPro" id="IPR008984">
    <property type="entry name" value="SMAD_FHA_dom_sf"/>
</dbReference>
<evidence type="ECO:0000313" key="3">
    <source>
        <dbReference type="EMBL" id="CAK9061419.1"/>
    </source>
</evidence>
<reference evidence="3 4" key="1">
    <citation type="submission" date="2024-02" db="EMBL/GenBank/DDBJ databases">
        <authorList>
            <person name="Chen Y."/>
            <person name="Shah S."/>
            <person name="Dougan E. K."/>
            <person name="Thang M."/>
            <person name="Chan C."/>
        </authorList>
    </citation>
    <scope>NUCLEOTIDE SEQUENCE [LARGE SCALE GENOMIC DNA]</scope>
</reference>
<dbReference type="Gene3D" id="2.60.200.20">
    <property type="match status" value="1"/>
</dbReference>
<keyword evidence="4" id="KW-1185">Reference proteome</keyword>
<dbReference type="Proteomes" id="UP001642484">
    <property type="component" value="Unassembled WGS sequence"/>
</dbReference>
<dbReference type="SUPFAM" id="SSF88723">
    <property type="entry name" value="PIN domain-like"/>
    <property type="match status" value="1"/>
</dbReference>
<dbReference type="InterPro" id="IPR002716">
    <property type="entry name" value="PIN_dom"/>
</dbReference>